<dbReference type="OrthoDB" id="9815258at2"/>
<evidence type="ECO:0000313" key="10">
    <source>
        <dbReference type="Proteomes" id="UP000269198"/>
    </source>
</evidence>
<dbReference type="FunFam" id="1.10.3720.10:FF:000001">
    <property type="entry name" value="Glycine betaine ABC transporter, permease"/>
    <property type="match status" value="1"/>
</dbReference>
<dbReference type="PROSITE" id="PS50928">
    <property type="entry name" value="ABC_TM1"/>
    <property type="match status" value="1"/>
</dbReference>
<keyword evidence="4 7" id="KW-0812">Transmembrane</keyword>
<dbReference type="InterPro" id="IPR035906">
    <property type="entry name" value="MetI-like_sf"/>
</dbReference>
<protein>
    <submittedName>
        <fullName evidence="9">ABC transporter permease subunit</fullName>
    </submittedName>
</protein>
<proteinExistence type="inferred from homology"/>
<dbReference type="GO" id="GO:0031460">
    <property type="term" value="P:glycine betaine transport"/>
    <property type="evidence" value="ECO:0007669"/>
    <property type="project" value="TreeGrafter"/>
</dbReference>
<feature type="transmembrane region" description="Helical" evidence="7">
    <location>
        <begin position="176"/>
        <end position="206"/>
    </location>
</feature>
<dbReference type="SUPFAM" id="SSF161098">
    <property type="entry name" value="MetI-like"/>
    <property type="match status" value="1"/>
</dbReference>
<evidence type="ECO:0000256" key="7">
    <source>
        <dbReference type="RuleBase" id="RU363032"/>
    </source>
</evidence>
<dbReference type="InterPro" id="IPR000515">
    <property type="entry name" value="MetI-like"/>
</dbReference>
<dbReference type="Proteomes" id="UP000269198">
    <property type="component" value="Unassembled WGS sequence"/>
</dbReference>
<feature type="transmembrane region" description="Helical" evidence="7">
    <location>
        <begin position="127"/>
        <end position="146"/>
    </location>
</feature>
<dbReference type="GO" id="GO:0043190">
    <property type="term" value="C:ATP-binding cassette (ABC) transporter complex"/>
    <property type="evidence" value="ECO:0007669"/>
    <property type="project" value="TreeGrafter"/>
</dbReference>
<feature type="transmembrane region" description="Helical" evidence="7">
    <location>
        <begin position="261"/>
        <end position="287"/>
    </location>
</feature>
<evidence type="ECO:0000256" key="5">
    <source>
        <dbReference type="ARBA" id="ARBA00022989"/>
    </source>
</evidence>
<evidence type="ECO:0000256" key="1">
    <source>
        <dbReference type="ARBA" id="ARBA00004141"/>
    </source>
</evidence>
<keyword evidence="5 7" id="KW-1133">Transmembrane helix</keyword>
<dbReference type="GO" id="GO:0015226">
    <property type="term" value="F:carnitine transmembrane transporter activity"/>
    <property type="evidence" value="ECO:0007669"/>
    <property type="project" value="TreeGrafter"/>
</dbReference>
<evidence type="ECO:0000256" key="3">
    <source>
        <dbReference type="ARBA" id="ARBA00022475"/>
    </source>
</evidence>
<dbReference type="PANTHER" id="PTHR47737:SF1">
    <property type="entry name" value="GLYCINE BETAINE_PROLINE BETAINE TRANSPORT SYSTEM PERMEASE PROTEIN PROW"/>
    <property type="match status" value="1"/>
</dbReference>
<feature type="domain" description="ABC transmembrane type-1" evidence="8">
    <location>
        <begin position="214"/>
        <end position="393"/>
    </location>
</feature>
<dbReference type="Gene3D" id="1.10.3720.10">
    <property type="entry name" value="MetI-like"/>
    <property type="match status" value="1"/>
</dbReference>
<sequence>MSAYTTGDAVTVPQVPVGETFELVINWLRANLSALFDLIGEVIGTSVRTLSDFLSEPSATQLTLLGCAIIAVGLATRGRARAVTVAVAAYLALYLVEALTGVLASVIGSLPGGLFYWAMELFDAGYVFPPLVLTLVLLVALLSIAAQRQWAPAGVVALAWLLVLVGQHILGVQFELFAVLIFAALAILISGWRLAVFTVLGFLLIISMDRWLEAMSTLALVLVATGLAVAIAIPIGILAAYSNRVSAVLKPILDFMQTMPAFVYLIPAIAFFGVGQVPGVIATIVFAMPPGVRLTELGIRQVDQELVEAGEAFGAPNMQILRGIQLPLALTTIMAGINQVIMLSLSMVVIAGMVGAGGLGNVVYSGIARADVVLGFEGGVAVVILAIFLDRLTASVTRFSPAARAKRMTVG</sequence>
<dbReference type="EMBL" id="RJMB01000021">
    <property type="protein sequence ID" value="RNL82684.1"/>
    <property type="molecule type" value="Genomic_DNA"/>
</dbReference>
<dbReference type="GO" id="GO:0005275">
    <property type="term" value="F:amine transmembrane transporter activity"/>
    <property type="evidence" value="ECO:0007669"/>
    <property type="project" value="TreeGrafter"/>
</dbReference>
<accession>A0A3N0E4A4</accession>
<dbReference type="PANTHER" id="PTHR47737">
    <property type="entry name" value="GLYCINE BETAINE/PROLINE BETAINE TRANSPORT SYSTEM PERMEASE PROTEIN PROW"/>
    <property type="match status" value="1"/>
</dbReference>
<organism evidence="9 10">
    <name type="scientific">Halostreptopolyspora alba</name>
    <dbReference type="NCBI Taxonomy" id="2487137"/>
    <lineage>
        <taxon>Bacteria</taxon>
        <taxon>Bacillati</taxon>
        <taxon>Actinomycetota</taxon>
        <taxon>Actinomycetes</taxon>
        <taxon>Streptosporangiales</taxon>
        <taxon>Nocardiopsidaceae</taxon>
        <taxon>Halostreptopolyspora</taxon>
    </lineage>
</organism>
<name>A0A3N0E4A4_9ACTN</name>
<feature type="transmembrane region" description="Helical" evidence="7">
    <location>
        <begin position="366"/>
        <end position="389"/>
    </location>
</feature>
<evidence type="ECO:0000256" key="4">
    <source>
        <dbReference type="ARBA" id="ARBA00022692"/>
    </source>
</evidence>
<feature type="transmembrane region" description="Helical" evidence="7">
    <location>
        <begin position="83"/>
        <end position="107"/>
    </location>
</feature>
<comment type="similarity">
    <text evidence="7">Belongs to the binding-protein-dependent transport system permease family.</text>
</comment>
<comment type="caution">
    <text evidence="9">The sequence shown here is derived from an EMBL/GenBank/DDBJ whole genome shotgun (WGS) entry which is preliminary data.</text>
</comment>
<evidence type="ECO:0000256" key="6">
    <source>
        <dbReference type="ARBA" id="ARBA00023136"/>
    </source>
</evidence>
<keyword evidence="2 7" id="KW-0813">Transport</keyword>
<keyword evidence="6 7" id="KW-0472">Membrane</keyword>
<feature type="transmembrane region" description="Helical" evidence="7">
    <location>
        <begin position="58"/>
        <end position="76"/>
    </location>
</feature>
<evidence type="ECO:0000256" key="2">
    <source>
        <dbReference type="ARBA" id="ARBA00022448"/>
    </source>
</evidence>
<dbReference type="Pfam" id="PF00528">
    <property type="entry name" value="BPD_transp_1"/>
    <property type="match status" value="1"/>
</dbReference>
<dbReference type="RefSeq" id="WP_123202679.1">
    <property type="nucleotide sequence ID" value="NZ_RJMB01000021.1"/>
</dbReference>
<gene>
    <name evidence="9" type="ORF">EFW17_18540</name>
</gene>
<evidence type="ECO:0000259" key="8">
    <source>
        <dbReference type="PROSITE" id="PS50928"/>
    </source>
</evidence>
<feature type="transmembrane region" description="Helical" evidence="7">
    <location>
        <begin position="153"/>
        <end position="170"/>
    </location>
</feature>
<evidence type="ECO:0000313" key="9">
    <source>
        <dbReference type="EMBL" id="RNL82684.1"/>
    </source>
</evidence>
<dbReference type="AlphaFoldDB" id="A0A3N0E4A4"/>
<dbReference type="GO" id="GO:0015871">
    <property type="term" value="P:choline transport"/>
    <property type="evidence" value="ECO:0007669"/>
    <property type="project" value="TreeGrafter"/>
</dbReference>
<dbReference type="CDD" id="cd06261">
    <property type="entry name" value="TM_PBP2"/>
    <property type="match status" value="1"/>
</dbReference>
<feature type="transmembrane region" description="Helical" evidence="7">
    <location>
        <begin position="328"/>
        <end position="354"/>
    </location>
</feature>
<keyword evidence="3" id="KW-1003">Cell membrane</keyword>
<comment type="subcellular location">
    <subcellularLocation>
        <location evidence="7">Cell membrane</location>
        <topology evidence="7">Multi-pass membrane protein</topology>
    </subcellularLocation>
    <subcellularLocation>
        <location evidence="1">Membrane</location>
        <topology evidence="1">Multi-pass membrane protein</topology>
    </subcellularLocation>
</comment>
<reference evidence="9 10" key="1">
    <citation type="submission" date="2018-11" db="EMBL/GenBank/DDBJ databases">
        <title>The genome draft of YIM 96095.</title>
        <authorList>
            <person name="Tang S.-K."/>
            <person name="Chunyu W.-X."/>
            <person name="Feng Y.-Z."/>
        </authorList>
    </citation>
    <scope>NUCLEOTIDE SEQUENCE [LARGE SCALE GENOMIC DNA]</scope>
    <source>
        <strain evidence="9 10">YIM 96095</strain>
    </source>
</reference>
<keyword evidence="10" id="KW-1185">Reference proteome</keyword>
<feature type="transmembrane region" description="Helical" evidence="7">
    <location>
        <begin position="218"/>
        <end position="241"/>
    </location>
</feature>